<dbReference type="InterPro" id="IPR031311">
    <property type="entry name" value="CHIT_BIND_RR_consensus"/>
</dbReference>
<dbReference type="EMBL" id="MNPL01029776">
    <property type="protein sequence ID" value="OQR67164.1"/>
    <property type="molecule type" value="Genomic_DNA"/>
</dbReference>
<organism evidence="3 4">
    <name type="scientific">Tropilaelaps mercedesae</name>
    <dbReference type="NCBI Taxonomy" id="418985"/>
    <lineage>
        <taxon>Eukaryota</taxon>
        <taxon>Metazoa</taxon>
        <taxon>Ecdysozoa</taxon>
        <taxon>Arthropoda</taxon>
        <taxon>Chelicerata</taxon>
        <taxon>Arachnida</taxon>
        <taxon>Acari</taxon>
        <taxon>Parasitiformes</taxon>
        <taxon>Mesostigmata</taxon>
        <taxon>Gamasina</taxon>
        <taxon>Dermanyssoidea</taxon>
        <taxon>Laelapidae</taxon>
        <taxon>Tropilaelaps</taxon>
    </lineage>
</organism>
<dbReference type="Proteomes" id="UP000192247">
    <property type="component" value="Unassembled WGS sequence"/>
</dbReference>
<dbReference type="GO" id="GO:0008010">
    <property type="term" value="F:structural constituent of chitin-based larval cuticle"/>
    <property type="evidence" value="ECO:0007669"/>
    <property type="project" value="TreeGrafter"/>
</dbReference>
<protein>
    <submittedName>
        <fullName evidence="3">Uncharacterized protein</fullName>
    </submittedName>
</protein>
<name>A0A1V9X0V5_9ACAR</name>
<dbReference type="PANTHER" id="PTHR10380">
    <property type="entry name" value="CUTICLE PROTEIN"/>
    <property type="match status" value="1"/>
</dbReference>
<reference evidence="3 4" key="1">
    <citation type="journal article" date="2017" name="Gigascience">
        <title>Draft genome of the honey bee ectoparasitic mite, Tropilaelaps mercedesae, is shaped by the parasitic life history.</title>
        <authorList>
            <person name="Dong X."/>
            <person name="Armstrong S.D."/>
            <person name="Xia D."/>
            <person name="Makepeace B.L."/>
            <person name="Darby A.C."/>
            <person name="Kadowaki T."/>
        </authorList>
    </citation>
    <scope>NUCLEOTIDE SEQUENCE [LARGE SCALE GENOMIC DNA]</scope>
    <source>
        <strain evidence="3">Wuxi-XJTLU</strain>
    </source>
</reference>
<dbReference type="AlphaFoldDB" id="A0A1V9X0V5"/>
<dbReference type="PROSITE" id="PS51155">
    <property type="entry name" value="CHIT_BIND_RR_2"/>
    <property type="match status" value="1"/>
</dbReference>
<dbReference type="Pfam" id="PF00379">
    <property type="entry name" value="Chitin_bind_4"/>
    <property type="match status" value="1"/>
</dbReference>
<dbReference type="InterPro" id="IPR050468">
    <property type="entry name" value="Cuticle_Struct_Prot"/>
</dbReference>
<dbReference type="GO" id="GO:0062129">
    <property type="term" value="C:chitin-based extracellular matrix"/>
    <property type="evidence" value="ECO:0007669"/>
    <property type="project" value="TreeGrafter"/>
</dbReference>
<evidence type="ECO:0000256" key="2">
    <source>
        <dbReference type="PROSITE-ProRule" id="PRU00497"/>
    </source>
</evidence>
<gene>
    <name evidence="3" type="ORF">BIW11_02250</name>
</gene>
<dbReference type="PANTHER" id="PTHR10380:SF173">
    <property type="entry name" value="CUTICULAR PROTEIN 47EF, ISOFORM C-RELATED"/>
    <property type="match status" value="1"/>
</dbReference>
<keyword evidence="4" id="KW-1185">Reference proteome</keyword>
<comment type="caution">
    <text evidence="3">The sequence shown here is derived from an EMBL/GenBank/DDBJ whole genome shotgun (WGS) entry which is preliminary data.</text>
</comment>
<dbReference type="PROSITE" id="PS00233">
    <property type="entry name" value="CHIT_BIND_RR_1"/>
    <property type="match status" value="1"/>
</dbReference>
<dbReference type="OrthoDB" id="6427684at2759"/>
<proteinExistence type="predicted"/>
<dbReference type="InParanoid" id="A0A1V9X0V5"/>
<keyword evidence="1 2" id="KW-0193">Cuticle</keyword>
<accession>A0A1V9X0V5</accession>
<dbReference type="InterPro" id="IPR000618">
    <property type="entry name" value="Insect_cuticle"/>
</dbReference>
<sequence>YLGNYRFGYDITDWDTNRKRWEVADAQNNRKGGYSITDVDGKIRYLEYIADKAGFRAVIRTNEPGTAPAYSGDALYLRDGSKQIITSGQPALQSIGHVITQKELATHVIASTAHVPMAIPKAIVYQQPIGQPIIHQVIQPKPTIYQQPTVQPVHIVKPIVHQPPFIKPALQVYQNVQPVVHVAPKPVIVQQPIIQQVVQPVVHHSPVVYQQSIAQPVHIGKTVAYQMPVVQPVKKVHFQTYQHLQPLTVQKPKIPATAPVVVIKNVKVPVVQKVGIAQHVLLDKKKIVVTPPPVYTGPQRRLQKFVQDPSQSYEIPELPKLTPRRVPSYNPSPDDFEDDYDSITVAPPMSRSRLVYTPDERDLPVSKFTPFYIRAGGITTKLGLFPPLAGPPSRRARA</sequence>
<evidence type="ECO:0000313" key="3">
    <source>
        <dbReference type="EMBL" id="OQR67164.1"/>
    </source>
</evidence>
<feature type="non-terminal residue" evidence="3">
    <location>
        <position position="1"/>
    </location>
</feature>
<evidence type="ECO:0000313" key="4">
    <source>
        <dbReference type="Proteomes" id="UP000192247"/>
    </source>
</evidence>
<evidence type="ECO:0000256" key="1">
    <source>
        <dbReference type="ARBA" id="ARBA00022460"/>
    </source>
</evidence>